<evidence type="ECO:0000256" key="3">
    <source>
        <dbReference type="ARBA" id="ARBA00022801"/>
    </source>
</evidence>
<gene>
    <name evidence="5" type="ORF">V7S74_05360</name>
</gene>
<dbReference type="Proteomes" id="UP001623559">
    <property type="component" value="Unassembled WGS sequence"/>
</dbReference>
<evidence type="ECO:0000256" key="2">
    <source>
        <dbReference type="ARBA" id="ARBA00013064"/>
    </source>
</evidence>
<evidence type="ECO:0000256" key="1">
    <source>
        <dbReference type="ARBA" id="ARBA00005750"/>
    </source>
</evidence>
<comment type="catalytic activity">
    <reaction evidence="4">
        <text>O-phospho-L-tyrosyl-[protein] + H2O = L-tyrosyl-[protein] + phosphate</text>
        <dbReference type="Rhea" id="RHEA:10684"/>
        <dbReference type="Rhea" id="RHEA-COMP:10136"/>
        <dbReference type="Rhea" id="RHEA-COMP:20101"/>
        <dbReference type="ChEBI" id="CHEBI:15377"/>
        <dbReference type="ChEBI" id="CHEBI:43474"/>
        <dbReference type="ChEBI" id="CHEBI:46858"/>
        <dbReference type="ChEBI" id="CHEBI:61978"/>
        <dbReference type="EC" id="3.1.3.48"/>
    </reaction>
</comment>
<dbReference type="PANTHER" id="PTHR39181">
    <property type="entry name" value="TYROSINE-PROTEIN PHOSPHATASE YWQE"/>
    <property type="match status" value="1"/>
</dbReference>
<dbReference type="RefSeq" id="WP_406777742.1">
    <property type="nucleotide sequence ID" value="NZ_JBEWZG010000002.1"/>
</dbReference>
<dbReference type="PANTHER" id="PTHR39181:SF1">
    <property type="entry name" value="TYROSINE-PROTEIN PHOSPHATASE YWQE"/>
    <property type="match status" value="1"/>
</dbReference>
<comment type="caution">
    <text evidence="5">The sequence shown here is derived from an EMBL/GenBank/DDBJ whole genome shotgun (WGS) entry which is preliminary data.</text>
</comment>
<dbReference type="GO" id="GO:0004725">
    <property type="term" value="F:protein tyrosine phosphatase activity"/>
    <property type="evidence" value="ECO:0007669"/>
    <property type="project" value="UniProtKB-EC"/>
</dbReference>
<accession>A0ABW8SXY6</accession>
<evidence type="ECO:0000256" key="4">
    <source>
        <dbReference type="ARBA" id="ARBA00051722"/>
    </source>
</evidence>
<dbReference type="Gene3D" id="3.20.20.140">
    <property type="entry name" value="Metal-dependent hydrolases"/>
    <property type="match status" value="1"/>
</dbReference>
<organism evidence="5 6">
    <name type="scientific">Aquirufa novilacunae</name>
    <dbReference type="NCBI Taxonomy" id="3139305"/>
    <lineage>
        <taxon>Bacteria</taxon>
        <taxon>Pseudomonadati</taxon>
        <taxon>Bacteroidota</taxon>
        <taxon>Cytophagia</taxon>
        <taxon>Cytophagales</taxon>
        <taxon>Flectobacillaceae</taxon>
        <taxon>Aquirufa</taxon>
    </lineage>
</organism>
<comment type="similarity">
    <text evidence="1">Belongs to the metallo-dependent hydrolases superfamily. CpsB/CapC family.</text>
</comment>
<protein>
    <recommendedName>
        <fullName evidence="2">protein-tyrosine-phosphatase</fullName>
        <ecNumber evidence="2">3.1.3.48</ecNumber>
    </recommendedName>
</protein>
<reference evidence="5 6" key="1">
    <citation type="submission" date="2024-07" db="EMBL/GenBank/DDBJ databases">
        <authorList>
            <person name="Pitt A."/>
            <person name="Hahn M.W."/>
        </authorList>
    </citation>
    <scope>NUCLEOTIDE SEQUENCE [LARGE SCALE GENOMIC DNA]</scope>
    <source>
        <strain evidence="5 6">2-AUSEE-184A6</strain>
    </source>
</reference>
<dbReference type="InterPro" id="IPR016667">
    <property type="entry name" value="Caps_polysacc_synth_CpsB/CapC"/>
</dbReference>
<keyword evidence="3 5" id="KW-0378">Hydrolase</keyword>
<dbReference type="Pfam" id="PF19567">
    <property type="entry name" value="CpsB_CapC"/>
    <property type="match status" value="1"/>
</dbReference>
<evidence type="ECO:0000313" key="5">
    <source>
        <dbReference type="EMBL" id="MFL0206161.1"/>
    </source>
</evidence>
<dbReference type="EC" id="3.1.3.48" evidence="2"/>
<dbReference type="EMBL" id="JBEWZG010000002">
    <property type="protein sequence ID" value="MFL0206161.1"/>
    <property type="molecule type" value="Genomic_DNA"/>
</dbReference>
<name>A0ABW8SXY6_9BACT</name>
<evidence type="ECO:0000313" key="6">
    <source>
        <dbReference type="Proteomes" id="UP001623559"/>
    </source>
</evidence>
<proteinExistence type="inferred from homology"/>
<sequence length="257" mass="29069">MNFLISLFKRKLNSKAFPFDFLDVDFHNHILPGLDDGAKDHSSSISLLVELKKLGFSKVISSPKTVTQKYPNTPKSILRRYSTLINSIDSSSRILPDLASPTSLYALDIDFPHIRQSGDLLTTEDGYVLVYFVDSVALSTMEAEIFELIYAGYKPVLIHPEKYISLHGNALYFESLVSRGCYLSLSLLSLQEVHGKAVQKMAFKLLENQLYSFVGTGIKNQSHVKVLQNLASDRRIMKKLMEYPFENTQLINRNSPL</sequence>